<evidence type="ECO:0000256" key="1">
    <source>
        <dbReference type="SAM" id="MobiDB-lite"/>
    </source>
</evidence>
<name>A0ABP6UZU6_9PSEU</name>
<comment type="caution">
    <text evidence="2">The sequence shown here is derived from an EMBL/GenBank/DDBJ whole genome shotgun (WGS) entry which is preliminary data.</text>
</comment>
<organism evidence="2 3">
    <name type="scientific">Amycolatopsis ultiminotia</name>
    <dbReference type="NCBI Taxonomy" id="543629"/>
    <lineage>
        <taxon>Bacteria</taxon>
        <taxon>Bacillati</taxon>
        <taxon>Actinomycetota</taxon>
        <taxon>Actinomycetes</taxon>
        <taxon>Pseudonocardiales</taxon>
        <taxon>Pseudonocardiaceae</taxon>
        <taxon>Amycolatopsis</taxon>
    </lineage>
</organism>
<proteinExistence type="predicted"/>
<feature type="compositionally biased region" description="Low complexity" evidence="1">
    <location>
        <begin position="158"/>
        <end position="167"/>
    </location>
</feature>
<keyword evidence="3" id="KW-1185">Reference proteome</keyword>
<dbReference type="EMBL" id="BAAAZN010000001">
    <property type="protein sequence ID" value="GAA3526019.1"/>
    <property type="molecule type" value="Genomic_DNA"/>
</dbReference>
<evidence type="ECO:0000313" key="2">
    <source>
        <dbReference type="EMBL" id="GAA3526019.1"/>
    </source>
</evidence>
<protein>
    <submittedName>
        <fullName evidence="2">Uncharacterized protein</fullName>
    </submittedName>
</protein>
<accession>A0ABP6UZU6</accession>
<feature type="region of interest" description="Disordered" evidence="1">
    <location>
        <begin position="158"/>
        <end position="189"/>
    </location>
</feature>
<reference evidence="3" key="1">
    <citation type="journal article" date="2019" name="Int. J. Syst. Evol. Microbiol.">
        <title>The Global Catalogue of Microorganisms (GCM) 10K type strain sequencing project: providing services to taxonomists for standard genome sequencing and annotation.</title>
        <authorList>
            <consortium name="The Broad Institute Genomics Platform"/>
            <consortium name="The Broad Institute Genome Sequencing Center for Infectious Disease"/>
            <person name="Wu L."/>
            <person name="Ma J."/>
        </authorList>
    </citation>
    <scope>NUCLEOTIDE SEQUENCE [LARGE SCALE GENOMIC DNA]</scope>
    <source>
        <strain evidence="3">JCM 16898</strain>
    </source>
</reference>
<feature type="region of interest" description="Disordered" evidence="1">
    <location>
        <begin position="1"/>
        <end position="42"/>
    </location>
</feature>
<dbReference type="Proteomes" id="UP001500689">
    <property type="component" value="Unassembled WGS sequence"/>
</dbReference>
<evidence type="ECO:0000313" key="3">
    <source>
        <dbReference type="Proteomes" id="UP001500689"/>
    </source>
</evidence>
<gene>
    <name evidence="2" type="ORF">GCM10022222_06210</name>
</gene>
<sequence length="189" mass="20018">MTGAPRTARNGSCRGESTDRGRASMNAIVGTESGARRAGQRWGDGVRSIRARVLDHRSGRRERCRRAVSAGEALAAVSPADIHAVQGNPVAVLSADPGAWTHPHSPYAVLLDGELPDERLWVTLRRTGSGKSIDLVCSGLADEARIFTTGLDPAVADPVRAPAASARTRPRCGTTARRAPVSPMPTRPR</sequence>